<accession>A0A6A5S4F1</accession>
<feature type="transmembrane region" description="Helical" evidence="1">
    <location>
        <begin position="55"/>
        <end position="76"/>
    </location>
</feature>
<gene>
    <name evidence="2" type="ORF">EJ02DRAFT_164327</name>
</gene>
<sequence>MKFRAGWAVGERSAAGGRLSVPCSDDVPRASLRPRIRLSTVQLGWRRAFPLARHLYAIGAVVVVIIVVVSVSFAIGSVATATMQIRVPWGSEQRPQMPEFPTHKDEAASPPTMGAIMGSCEGVVKNKHMLTVRERC</sequence>
<dbReference type="EMBL" id="ML976371">
    <property type="protein sequence ID" value="KAF1934793.1"/>
    <property type="molecule type" value="Genomic_DNA"/>
</dbReference>
<keyword evidence="1" id="KW-0472">Membrane</keyword>
<organism evidence="2 3">
    <name type="scientific">Clathrospora elynae</name>
    <dbReference type="NCBI Taxonomy" id="706981"/>
    <lineage>
        <taxon>Eukaryota</taxon>
        <taxon>Fungi</taxon>
        <taxon>Dikarya</taxon>
        <taxon>Ascomycota</taxon>
        <taxon>Pezizomycotina</taxon>
        <taxon>Dothideomycetes</taxon>
        <taxon>Pleosporomycetidae</taxon>
        <taxon>Pleosporales</taxon>
        <taxon>Diademaceae</taxon>
        <taxon>Clathrospora</taxon>
    </lineage>
</organism>
<keyword evidence="1" id="KW-0812">Transmembrane</keyword>
<reference evidence="2" key="1">
    <citation type="journal article" date="2020" name="Stud. Mycol.">
        <title>101 Dothideomycetes genomes: a test case for predicting lifestyles and emergence of pathogens.</title>
        <authorList>
            <person name="Haridas S."/>
            <person name="Albert R."/>
            <person name="Binder M."/>
            <person name="Bloem J."/>
            <person name="Labutti K."/>
            <person name="Salamov A."/>
            <person name="Andreopoulos B."/>
            <person name="Baker S."/>
            <person name="Barry K."/>
            <person name="Bills G."/>
            <person name="Bluhm B."/>
            <person name="Cannon C."/>
            <person name="Castanera R."/>
            <person name="Culley D."/>
            <person name="Daum C."/>
            <person name="Ezra D."/>
            <person name="Gonzalez J."/>
            <person name="Henrissat B."/>
            <person name="Kuo A."/>
            <person name="Liang C."/>
            <person name="Lipzen A."/>
            <person name="Lutzoni F."/>
            <person name="Magnuson J."/>
            <person name="Mondo S."/>
            <person name="Nolan M."/>
            <person name="Ohm R."/>
            <person name="Pangilinan J."/>
            <person name="Park H.-J."/>
            <person name="Ramirez L."/>
            <person name="Alfaro M."/>
            <person name="Sun H."/>
            <person name="Tritt A."/>
            <person name="Yoshinaga Y."/>
            <person name="Zwiers L.-H."/>
            <person name="Turgeon B."/>
            <person name="Goodwin S."/>
            <person name="Spatafora J."/>
            <person name="Crous P."/>
            <person name="Grigoriev I."/>
        </authorList>
    </citation>
    <scope>NUCLEOTIDE SEQUENCE</scope>
    <source>
        <strain evidence="2">CBS 161.51</strain>
    </source>
</reference>
<keyword evidence="1" id="KW-1133">Transmembrane helix</keyword>
<dbReference type="Proteomes" id="UP000800038">
    <property type="component" value="Unassembled WGS sequence"/>
</dbReference>
<evidence type="ECO:0000313" key="3">
    <source>
        <dbReference type="Proteomes" id="UP000800038"/>
    </source>
</evidence>
<dbReference type="AlphaFoldDB" id="A0A6A5S4F1"/>
<keyword evidence="3" id="KW-1185">Reference proteome</keyword>
<name>A0A6A5S4F1_9PLEO</name>
<proteinExistence type="predicted"/>
<protein>
    <submittedName>
        <fullName evidence="2">Uncharacterized protein</fullName>
    </submittedName>
</protein>
<evidence type="ECO:0000256" key="1">
    <source>
        <dbReference type="SAM" id="Phobius"/>
    </source>
</evidence>
<evidence type="ECO:0000313" key="2">
    <source>
        <dbReference type="EMBL" id="KAF1934793.1"/>
    </source>
</evidence>